<name>Q4BU85_CROWT</name>
<sequence>MRKTDNCSLFTVHCSLIKNIPMNEQQFNQYTQLIGLFLYCNNEEEREKILQDNAAIIDEQFITFLEKYARFLAEKGQRDKANKVTQLFQFLYEELILTPCVYLIDTLLSCSNQEELMETLQPRFRTSKCSIKNT</sequence>
<keyword evidence="2" id="KW-1185">Reference proteome</keyword>
<dbReference type="AlphaFoldDB" id="Q4BU85"/>
<reference evidence="1" key="2">
    <citation type="submission" date="2005-06" db="EMBL/GenBank/DDBJ databases">
        <title>Sequencing of the draft genome and assembly of Crocosphaera watsonii WH 8501.</title>
        <authorList>
            <consortium name="US DOE Joint Genome Institute (JGI-PGF)"/>
            <person name="Copeland A."/>
            <person name="Lucas S."/>
            <person name="Lapidus A."/>
            <person name="Barry K."/>
            <person name="Detter C."/>
            <person name="Glavina T."/>
            <person name="Hammon N."/>
            <person name="Israni S."/>
            <person name="Pitluck S."/>
            <person name="Richardson P."/>
        </authorList>
    </citation>
    <scope>NUCLEOTIDE SEQUENCE [LARGE SCALE GENOMIC DNA]</scope>
    <source>
        <strain evidence="1">WH 8501</strain>
    </source>
</reference>
<reference evidence="1" key="3">
    <citation type="submission" date="2016-12" db="EMBL/GenBank/DDBJ databases">
        <title>Annotation of the draft genome assembly of Crocosphaera watsonii WH 8501.</title>
        <authorList>
            <consortium name="US DOE Joint Genome Institute (JGI-ORNL)"/>
            <person name="Larimer F."/>
            <person name="Land M."/>
        </authorList>
    </citation>
    <scope>NUCLEOTIDE SEQUENCE</scope>
    <source>
        <strain evidence="1">WH 8501</strain>
    </source>
</reference>
<dbReference type="EMBL" id="AADV02000310">
    <property type="protein sequence ID" value="EAM47466.1"/>
    <property type="molecule type" value="Genomic_DNA"/>
</dbReference>
<evidence type="ECO:0000313" key="1">
    <source>
        <dbReference type="EMBL" id="EAM47466.1"/>
    </source>
</evidence>
<dbReference type="KEGG" id="cwa:CwatDRAFT_0067"/>
<accession>Q4BU85</accession>
<organism evidence="1 2">
    <name type="scientific">Crocosphaera watsonii WH 8501</name>
    <dbReference type="NCBI Taxonomy" id="165597"/>
    <lineage>
        <taxon>Bacteria</taxon>
        <taxon>Bacillati</taxon>
        <taxon>Cyanobacteriota</taxon>
        <taxon>Cyanophyceae</taxon>
        <taxon>Oscillatoriophycideae</taxon>
        <taxon>Chroococcales</taxon>
        <taxon>Aphanothecaceae</taxon>
        <taxon>Crocosphaera</taxon>
    </lineage>
</organism>
<comment type="caution">
    <text evidence="1">The sequence shown here is derived from an EMBL/GenBank/DDBJ whole genome shotgun (WGS) entry which is preliminary data.</text>
</comment>
<evidence type="ECO:0000313" key="2">
    <source>
        <dbReference type="Proteomes" id="UP000003922"/>
    </source>
</evidence>
<reference evidence="1" key="1">
    <citation type="submission" date="2004-02" db="EMBL/GenBank/DDBJ databases">
        <authorList>
            <consortium name="DOE Joint Genome Institute"/>
        </authorList>
    </citation>
    <scope>NUCLEOTIDE SEQUENCE [LARGE SCALE GENOMIC DNA]</scope>
    <source>
        <strain evidence="1">WH 8501</strain>
    </source>
</reference>
<protein>
    <submittedName>
        <fullName evidence="1">Uncharacterized protein</fullName>
    </submittedName>
</protein>
<proteinExistence type="predicted"/>
<gene>
    <name evidence="1" type="ORF">CwatDRAFT_0067</name>
</gene>
<dbReference type="Proteomes" id="UP000003922">
    <property type="component" value="Unassembled WGS sequence"/>
</dbReference>